<evidence type="ECO:0000256" key="8">
    <source>
        <dbReference type="ARBA" id="ARBA00022833"/>
    </source>
</evidence>
<evidence type="ECO:0000256" key="1">
    <source>
        <dbReference type="ARBA" id="ARBA00001947"/>
    </source>
</evidence>
<evidence type="ECO:0000313" key="19">
    <source>
        <dbReference type="EMBL" id="SFB20199.1"/>
    </source>
</evidence>
<feature type="active site" description="Proton donor/acceptor" evidence="14">
    <location>
        <position position="374"/>
    </location>
</feature>
<dbReference type="SUPFAM" id="SSF53187">
    <property type="entry name" value="Zn-dependent exopeptidases"/>
    <property type="match status" value="1"/>
</dbReference>
<dbReference type="SMART" id="SM00089">
    <property type="entry name" value="PKD"/>
    <property type="match status" value="2"/>
</dbReference>
<proteinExistence type="inferred from homology"/>
<feature type="domain" description="PKD" evidence="17">
    <location>
        <begin position="532"/>
        <end position="596"/>
    </location>
</feature>
<name>A0A1I0Z392_9PSEU</name>
<dbReference type="RefSeq" id="WP_091672860.1">
    <property type="nucleotide sequence ID" value="NZ_FOKG01000006.1"/>
</dbReference>
<dbReference type="PANTHER" id="PTHR11705">
    <property type="entry name" value="PROTEASE FAMILY M14 CARBOXYPEPTIDASE A,B"/>
    <property type="match status" value="1"/>
</dbReference>
<feature type="signal peptide" evidence="16">
    <location>
        <begin position="1"/>
        <end position="27"/>
    </location>
</feature>
<evidence type="ECO:0000256" key="7">
    <source>
        <dbReference type="ARBA" id="ARBA00022801"/>
    </source>
</evidence>
<comment type="catalytic activity">
    <reaction evidence="10">
        <text>Releases a C-terminal residue, which may be hydrophobic or positively charged.</text>
        <dbReference type="EC" id="3.4.17.18"/>
    </reaction>
</comment>
<dbReference type="EMBL" id="FOKG01000006">
    <property type="protein sequence ID" value="SFB20199.1"/>
    <property type="molecule type" value="Genomic_DNA"/>
</dbReference>
<dbReference type="SMART" id="SM00631">
    <property type="entry name" value="Zn_pept"/>
    <property type="match status" value="1"/>
</dbReference>
<keyword evidence="6 16" id="KW-0732">Signal</keyword>
<comment type="function">
    <text evidence="11">Carboxypeptidase that possesses the specificities of both mammalian Cpase A and B. Thus shows broad substrate specificity, being able to cleave Cbz-Gly-Leu, Cbz-Gly-Val, Cbz-Gly-Phe, Cbz-Gly-Lys and Bz-Gly-Arg in vitro.</text>
</comment>
<protein>
    <recommendedName>
        <fullName evidence="13">Zinc carboxypeptidase</fullName>
        <ecNumber evidence="12">3.4.17.18</ecNumber>
    </recommendedName>
</protein>
<feature type="region of interest" description="Disordered" evidence="15">
    <location>
        <begin position="494"/>
        <end position="518"/>
    </location>
</feature>
<comment type="cofactor">
    <cofactor evidence="1">
        <name>Zn(2+)</name>
        <dbReference type="ChEBI" id="CHEBI:29105"/>
    </cofactor>
</comment>
<evidence type="ECO:0000256" key="15">
    <source>
        <dbReference type="SAM" id="MobiDB-lite"/>
    </source>
</evidence>
<evidence type="ECO:0000256" key="3">
    <source>
        <dbReference type="ARBA" id="ARBA00022645"/>
    </source>
</evidence>
<accession>A0A1I0Z392</accession>
<dbReference type="Gene3D" id="3.40.630.10">
    <property type="entry name" value="Zn peptidases"/>
    <property type="match status" value="1"/>
</dbReference>
<dbReference type="Pfam" id="PF00246">
    <property type="entry name" value="Peptidase_M14"/>
    <property type="match status" value="1"/>
</dbReference>
<evidence type="ECO:0000256" key="11">
    <source>
        <dbReference type="ARBA" id="ARBA00055464"/>
    </source>
</evidence>
<dbReference type="GO" id="GO:0004181">
    <property type="term" value="F:metallocarboxypeptidase activity"/>
    <property type="evidence" value="ECO:0007669"/>
    <property type="project" value="InterPro"/>
</dbReference>
<comment type="similarity">
    <text evidence="2 14">Belongs to the peptidase M14 family.</text>
</comment>
<dbReference type="InterPro" id="IPR022409">
    <property type="entry name" value="PKD/Chitinase_dom"/>
</dbReference>
<gene>
    <name evidence="19" type="ORF">SAMN05216266_10688</name>
</gene>
<evidence type="ECO:0000256" key="2">
    <source>
        <dbReference type="ARBA" id="ARBA00005988"/>
    </source>
</evidence>
<evidence type="ECO:0000259" key="18">
    <source>
        <dbReference type="PROSITE" id="PS52035"/>
    </source>
</evidence>
<dbReference type="InterPro" id="IPR013783">
    <property type="entry name" value="Ig-like_fold"/>
</dbReference>
<dbReference type="PROSITE" id="PS52035">
    <property type="entry name" value="PEPTIDASE_M14"/>
    <property type="match status" value="1"/>
</dbReference>
<evidence type="ECO:0000256" key="9">
    <source>
        <dbReference type="ARBA" id="ARBA00023049"/>
    </source>
</evidence>
<dbReference type="CDD" id="cd03859">
    <property type="entry name" value="M14_CPT"/>
    <property type="match status" value="1"/>
</dbReference>
<evidence type="ECO:0000313" key="20">
    <source>
        <dbReference type="Proteomes" id="UP000243799"/>
    </source>
</evidence>
<dbReference type="FunFam" id="3.40.630.10:FF:000084">
    <property type="entry name" value="Carboxypeptidase B2"/>
    <property type="match status" value="1"/>
</dbReference>
<feature type="chain" id="PRO_5017452142" description="Zinc carboxypeptidase" evidence="16">
    <location>
        <begin position="28"/>
        <end position="609"/>
    </location>
</feature>
<dbReference type="Pfam" id="PF18911">
    <property type="entry name" value="PKD_4"/>
    <property type="match status" value="2"/>
</dbReference>
<dbReference type="InterPro" id="IPR033810">
    <property type="entry name" value="Carboxypeptidase_T"/>
</dbReference>
<dbReference type="InterPro" id="IPR000834">
    <property type="entry name" value="Peptidase_M14"/>
</dbReference>
<dbReference type="PRINTS" id="PR00765">
    <property type="entry name" value="CRBOXYPTASEA"/>
</dbReference>
<feature type="domain" description="Peptidase M14" evidence="18">
    <location>
        <begin position="107"/>
        <end position="409"/>
    </location>
</feature>
<dbReference type="PROSITE" id="PS50093">
    <property type="entry name" value="PKD"/>
    <property type="match status" value="2"/>
</dbReference>
<keyword evidence="3" id="KW-0121">Carboxypeptidase</keyword>
<sequence>MIRRMLPLALGLALLGPPVVMSGTGQAAEPRSPEAPATTSSATYRVDGPDTREERTSVAGTGAAIDGVESDHVLVSALPAEADAIRELGFTVTPVATAMDFPPADSRYHNYTELLDELDRMAAEHPDLVKLGDIGNSYEGRELPIMKISDNVGTDEAEPEVLFTSNQHAREHLTAEMALYIANLLTDSYGNDTEITRLVDEREVWIVPMANPDGVEYDVASGQYRAWRKNRQPGGGSVGTDMNRNWDYMWGCCGGSSSNPASDTYRGPAPESTPEVSAIADFVRGRVVGGQQQITAHIDFHTYSELVLWPMGYTYDDTGSDMSRDAHDTFVKIGREMAATNNYTPQQSSDLYITDGSVNDWMWAVQDIFSFTFEMYPRSSNPGFYPPDEVIARETARNEDAVRSLLNYADCPYRAIGKEAQYCGTAGPADPVAEFTEQCSAAESSCSFDASGSRDPDGTIESYAWDFGDGGTGTGVAPGHTYAEAGEYTVTLTVTDNDGNTGTATRTVRAGTPPDTGEPPSAAFTVSCYYDNCSFDASRSTDPDGDLASYSWNFGDGGSGSGVTTSHRYPARGGNFTAELTVTDRAGHTATASRAIQCWSFGSRAYCFT</sequence>
<reference evidence="20" key="1">
    <citation type="submission" date="2016-10" db="EMBL/GenBank/DDBJ databases">
        <authorList>
            <person name="Varghese N."/>
            <person name="Submissions S."/>
        </authorList>
    </citation>
    <scope>NUCLEOTIDE SEQUENCE [LARGE SCALE GENOMIC DNA]</scope>
    <source>
        <strain evidence="20">CGMCC 4.3568</strain>
    </source>
</reference>
<feature type="region of interest" description="Disordered" evidence="15">
    <location>
        <begin position="23"/>
        <end position="54"/>
    </location>
</feature>
<feature type="compositionally biased region" description="Low complexity" evidence="15">
    <location>
        <begin position="501"/>
        <end position="514"/>
    </location>
</feature>
<evidence type="ECO:0000256" key="12">
    <source>
        <dbReference type="ARBA" id="ARBA00066554"/>
    </source>
</evidence>
<dbReference type="Proteomes" id="UP000243799">
    <property type="component" value="Unassembled WGS sequence"/>
</dbReference>
<evidence type="ECO:0000256" key="4">
    <source>
        <dbReference type="ARBA" id="ARBA00022670"/>
    </source>
</evidence>
<dbReference type="SUPFAM" id="SSF49299">
    <property type="entry name" value="PKD domain"/>
    <property type="match status" value="2"/>
</dbReference>
<keyword evidence="20" id="KW-1185">Reference proteome</keyword>
<keyword evidence="9" id="KW-0482">Metalloprotease</keyword>
<dbReference type="GO" id="GO:0008270">
    <property type="term" value="F:zinc ion binding"/>
    <property type="evidence" value="ECO:0007669"/>
    <property type="project" value="InterPro"/>
</dbReference>
<dbReference type="CDD" id="cd00146">
    <property type="entry name" value="PKD"/>
    <property type="match status" value="2"/>
</dbReference>
<keyword evidence="8" id="KW-0862">Zinc</keyword>
<evidence type="ECO:0000256" key="16">
    <source>
        <dbReference type="SAM" id="SignalP"/>
    </source>
</evidence>
<keyword evidence="4" id="KW-0645">Protease</keyword>
<dbReference type="PANTHER" id="PTHR11705:SF143">
    <property type="entry name" value="SLL0236 PROTEIN"/>
    <property type="match status" value="1"/>
</dbReference>
<evidence type="ECO:0000256" key="14">
    <source>
        <dbReference type="PROSITE-ProRule" id="PRU01379"/>
    </source>
</evidence>
<dbReference type="InterPro" id="IPR057246">
    <property type="entry name" value="CARBOXYPEPT_ZN_1"/>
</dbReference>
<dbReference type="GO" id="GO:0006508">
    <property type="term" value="P:proteolysis"/>
    <property type="evidence" value="ECO:0007669"/>
    <property type="project" value="UniProtKB-KW"/>
</dbReference>
<evidence type="ECO:0000256" key="10">
    <source>
        <dbReference type="ARBA" id="ARBA00050859"/>
    </source>
</evidence>
<dbReference type="GO" id="GO:0005975">
    <property type="term" value="P:carbohydrate metabolic process"/>
    <property type="evidence" value="ECO:0007669"/>
    <property type="project" value="UniProtKB-ARBA"/>
</dbReference>
<evidence type="ECO:0000256" key="5">
    <source>
        <dbReference type="ARBA" id="ARBA00022723"/>
    </source>
</evidence>
<dbReference type="GO" id="GO:0005615">
    <property type="term" value="C:extracellular space"/>
    <property type="evidence" value="ECO:0007669"/>
    <property type="project" value="TreeGrafter"/>
</dbReference>
<dbReference type="AlphaFoldDB" id="A0A1I0Z392"/>
<evidence type="ECO:0000256" key="6">
    <source>
        <dbReference type="ARBA" id="ARBA00022729"/>
    </source>
</evidence>
<evidence type="ECO:0000256" key="13">
    <source>
        <dbReference type="ARBA" id="ARBA00074273"/>
    </source>
</evidence>
<dbReference type="PROSITE" id="PS00132">
    <property type="entry name" value="CARBOXYPEPT_ZN_1"/>
    <property type="match status" value="1"/>
</dbReference>
<keyword evidence="5" id="KW-0479">Metal-binding</keyword>
<dbReference type="STRING" id="490629.SAMN05216266_10688"/>
<dbReference type="OrthoDB" id="5240362at2"/>
<organism evidence="19 20">
    <name type="scientific">Amycolatopsis marina</name>
    <dbReference type="NCBI Taxonomy" id="490629"/>
    <lineage>
        <taxon>Bacteria</taxon>
        <taxon>Bacillati</taxon>
        <taxon>Actinomycetota</taxon>
        <taxon>Actinomycetes</taxon>
        <taxon>Pseudonocardiales</taxon>
        <taxon>Pseudonocardiaceae</taxon>
        <taxon>Amycolatopsis</taxon>
    </lineage>
</organism>
<dbReference type="EC" id="3.4.17.18" evidence="12"/>
<dbReference type="InterPro" id="IPR035986">
    <property type="entry name" value="PKD_dom_sf"/>
</dbReference>
<dbReference type="Gene3D" id="2.60.40.10">
    <property type="entry name" value="Immunoglobulins"/>
    <property type="match status" value="2"/>
</dbReference>
<dbReference type="InterPro" id="IPR000601">
    <property type="entry name" value="PKD_dom"/>
</dbReference>
<keyword evidence="7" id="KW-0378">Hydrolase</keyword>
<feature type="domain" description="PKD" evidence="17">
    <location>
        <begin position="441"/>
        <end position="508"/>
    </location>
</feature>
<evidence type="ECO:0000259" key="17">
    <source>
        <dbReference type="PROSITE" id="PS50093"/>
    </source>
</evidence>